<dbReference type="PANTHER" id="PTHR12027:SF70">
    <property type="entry name" value="PROTEIN WNT-16"/>
    <property type="match status" value="1"/>
</dbReference>
<dbReference type="InterPro" id="IPR005817">
    <property type="entry name" value="Wnt"/>
</dbReference>
<dbReference type="InterPro" id="IPR018161">
    <property type="entry name" value="Wnt_CS"/>
</dbReference>
<keyword evidence="8" id="KW-0449">Lipoprotein</keyword>
<dbReference type="EMBL" id="JBJQND010000015">
    <property type="protein sequence ID" value="KAL3853717.1"/>
    <property type="molecule type" value="Genomic_DNA"/>
</dbReference>
<dbReference type="PANTHER" id="PTHR12027">
    <property type="entry name" value="WNT RELATED"/>
    <property type="match status" value="1"/>
</dbReference>
<protein>
    <recommendedName>
        <fullName evidence="9">Protein Wnt</fullName>
    </recommendedName>
</protein>
<evidence type="ECO:0000256" key="6">
    <source>
        <dbReference type="ARBA" id="ARBA00022687"/>
    </source>
</evidence>
<organism evidence="10 11">
    <name type="scientific">Sinanodonta woodiana</name>
    <name type="common">Chinese pond mussel</name>
    <name type="synonym">Anodonta woodiana</name>
    <dbReference type="NCBI Taxonomy" id="1069815"/>
    <lineage>
        <taxon>Eukaryota</taxon>
        <taxon>Metazoa</taxon>
        <taxon>Spiralia</taxon>
        <taxon>Lophotrochozoa</taxon>
        <taxon>Mollusca</taxon>
        <taxon>Bivalvia</taxon>
        <taxon>Autobranchia</taxon>
        <taxon>Heteroconchia</taxon>
        <taxon>Palaeoheterodonta</taxon>
        <taxon>Unionida</taxon>
        <taxon>Unionoidea</taxon>
        <taxon>Unionidae</taxon>
        <taxon>Unioninae</taxon>
        <taxon>Sinanodonta</taxon>
    </lineage>
</organism>
<evidence type="ECO:0000256" key="2">
    <source>
        <dbReference type="ARBA" id="ARBA00005683"/>
    </source>
</evidence>
<keyword evidence="7" id="KW-1015">Disulfide bond</keyword>
<dbReference type="Gene3D" id="3.30.2460.20">
    <property type="match status" value="1"/>
</dbReference>
<dbReference type="PRINTS" id="PR01349">
    <property type="entry name" value="WNTPROTEIN"/>
</dbReference>
<gene>
    <name evidence="10" type="ORF">ACJMK2_017236</name>
</gene>
<comment type="subcellular location">
    <subcellularLocation>
        <location evidence="1 9">Secreted</location>
        <location evidence="1 9">Extracellular space</location>
        <location evidence="1 9">Extracellular matrix</location>
    </subcellularLocation>
</comment>
<comment type="function">
    <text evidence="9">Ligand for members of the frizzled family of seven transmembrane receptors.</text>
</comment>
<sequence length="150" mass="17292">MMALKCRCHGVSGSCAVKTCWRSLPTFREIGSVLKTKYERSIPIARKSIRKLRRREKTKRRQPITEEDLVYVHRSPNYCQSNPNKGILGTSGRICNKTSTGPDSCELLCCGRGYNTQVVRYVERCHCKFIWCCFVECKTCETMIDKHTCK</sequence>
<proteinExistence type="inferred from homology"/>
<keyword evidence="5" id="KW-0272">Extracellular matrix</keyword>
<evidence type="ECO:0000256" key="5">
    <source>
        <dbReference type="ARBA" id="ARBA00022530"/>
    </source>
</evidence>
<evidence type="ECO:0000256" key="9">
    <source>
        <dbReference type="RuleBase" id="RU003500"/>
    </source>
</evidence>
<keyword evidence="3 9" id="KW-0217">Developmental protein</keyword>
<keyword evidence="11" id="KW-1185">Reference proteome</keyword>
<dbReference type="Proteomes" id="UP001634394">
    <property type="component" value="Unassembled WGS sequence"/>
</dbReference>
<name>A0ABD3UZL5_SINWO</name>
<comment type="caution">
    <text evidence="10">The sequence shown here is derived from an EMBL/GenBank/DDBJ whole genome shotgun (WGS) entry which is preliminary data.</text>
</comment>
<dbReference type="InterPro" id="IPR043158">
    <property type="entry name" value="Wnt_C"/>
</dbReference>
<dbReference type="Pfam" id="PF00110">
    <property type="entry name" value="wnt"/>
    <property type="match status" value="1"/>
</dbReference>
<dbReference type="PROSITE" id="PS00246">
    <property type="entry name" value="WNT1"/>
    <property type="match status" value="1"/>
</dbReference>
<keyword evidence="6 9" id="KW-0879">Wnt signaling pathway</keyword>
<comment type="similarity">
    <text evidence="2 9">Belongs to the Wnt family.</text>
</comment>
<dbReference type="GO" id="GO:0016055">
    <property type="term" value="P:Wnt signaling pathway"/>
    <property type="evidence" value="ECO:0007669"/>
    <property type="project" value="UniProtKB-KW"/>
</dbReference>
<dbReference type="AlphaFoldDB" id="A0ABD3UZL5"/>
<evidence type="ECO:0000256" key="7">
    <source>
        <dbReference type="ARBA" id="ARBA00023157"/>
    </source>
</evidence>
<dbReference type="SMART" id="SM00097">
    <property type="entry name" value="WNT1"/>
    <property type="match status" value="1"/>
</dbReference>
<evidence type="ECO:0000313" key="11">
    <source>
        <dbReference type="Proteomes" id="UP001634394"/>
    </source>
</evidence>
<evidence type="ECO:0000256" key="1">
    <source>
        <dbReference type="ARBA" id="ARBA00004498"/>
    </source>
</evidence>
<dbReference type="FunFam" id="3.30.2460.20:FF:000001">
    <property type="entry name" value="Wnt homolog"/>
    <property type="match status" value="1"/>
</dbReference>
<evidence type="ECO:0000313" key="10">
    <source>
        <dbReference type="EMBL" id="KAL3853717.1"/>
    </source>
</evidence>
<reference evidence="10 11" key="1">
    <citation type="submission" date="2024-11" db="EMBL/GenBank/DDBJ databases">
        <title>Chromosome-level genome assembly of the freshwater bivalve Anodonta woodiana.</title>
        <authorList>
            <person name="Chen X."/>
        </authorList>
    </citation>
    <scope>NUCLEOTIDE SEQUENCE [LARGE SCALE GENOMIC DNA]</scope>
    <source>
        <strain evidence="10">MN2024</strain>
        <tissue evidence="10">Gills</tissue>
    </source>
</reference>
<evidence type="ECO:0000256" key="3">
    <source>
        <dbReference type="ARBA" id="ARBA00022473"/>
    </source>
</evidence>
<keyword evidence="4" id="KW-0964">Secreted</keyword>
<accession>A0ABD3UZL5</accession>
<evidence type="ECO:0000256" key="4">
    <source>
        <dbReference type="ARBA" id="ARBA00022525"/>
    </source>
</evidence>
<evidence type="ECO:0000256" key="8">
    <source>
        <dbReference type="ARBA" id="ARBA00023288"/>
    </source>
</evidence>